<dbReference type="PROSITE" id="PS01081">
    <property type="entry name" value="HTH_TETR_1"/>
    <property type="match status" value="1"/>
</dbReference>
<organism evidence="6 7">
    <name type="scientific">Paenibacillus vini</name>
    <dbReference type="NCBI Taxonomy" id="1476024"/>
    <lineage>
        <taxon>Bacteria</taxon>
        <taxon>Bacillati</taxon>
        <taxon>Bacillota</taxon>
        <taxon>Bacilli</taxon>
        <taxon>Bacillales</taxon>
        <taxon>Paenibacillaceae</taxon>
        <taxon>Paenibacillus</taxon>
    </lineage>
</organism>
<dbReference type="PRINTS" id="PR00455">
    <property type="entry name" value="HTHTETR"/>
</dbReference>
<keyword evidence="2 4" id="KW-0238">DNA-binding</keyword>
<feature type="domain" description="HTH tetR-type" evidence="5">
    <location>
        <begin position="12"/>
        <end position="72"/>
    </location>
</feature>
<evidence type="ECO:0000256" key="3">
    <source>
        <dbReference type="ARBA" id="ARBA00023163"/>
    </source>
</evidence>
<evidence type="ECO:0000256" key="2">
    <source>
        <dbReference type="ARBA" id="ARBA00023125"/>
    </source>
</evidence>
<evidence type="ECO:0000256" key="4">
    <source>
        <dbReference type="PROSITE-ProRule" id="PRU00335"/>
    </source>
</evidence>
<dbReference type="InterPro" id="IPR001647">
    <property type="entry name" value="HTH_TetR"/>
</dbReference>
<accession>A0ABQ4M6X2</accession>
<dbReference type="Gene3D" id="1.10.357.10">
    <property type="entry name" value="Tetracycline Repressor, domain 2"/>
    <property type="match status" value="1"/>
</dbReference>
<dbReference type="InterPro" id="IPR009057">
    <property type="entry name" value="Homeodomain-like_sf"/>
</dbReference>
<dbReference type="EMBL" id="BOSL01000001">
    <property type="protein sequence ID" value="GIP51175.1"/>
    <property type="molecule type" value="Genomic_DNA"/>
</dbReference>
<dbReference type="SUPFAM" id="SSF46689">
    <property type="entry name" value="Homeodomain-like"/>
    <property type="match status" value="1"/>
</dbReference>
<reference evidence="6 7" key="1">
    <citation type="submission" date="2021-03" db="EMBL/GenBank/DDBJ databases">
        <title>Antimicrobial resistance genes in bacteria isolated from Japanese honey, and their potential for conferring macrolide and lincosamide resistance in the American foulbrood pathogen Paenibacillus larvae.</title>
        <authorList>
            <person name="Okamoto M."/>
            <person name="Kumagai M."/>
            <person name="Kanamori H."/>
            <person name="Takamatsu D."/>
        </authorList>
    </citation>
    <scope>NUCLEOTIDE SEQUENCE [LARGE SCALE GENOMIC DNA]</scope>
    <source>
        <strain evidence="6 7">J42TS3</strain>
    </source>
</reference>
<keyword evidence="3" id="KW-0804">Transcription</keyword>
<dbReference type="InterPro" id="IPR023772">
    <property type="entry name" value="DNA-bd_HTH_TetR-type_CS"/>
</dbReference>
<dbReference type="Proteomes" id="UP000679992">
    <property type="component" value="Unassembled WGS sequence"/>
</dbReference>
<evidence type="ECO:0000259" key="5">
    <source>
        <dbReference type="PROSITE" id="PS50977"/>
    </source>
</evidence>
<evidence type="ECO:0000256" key="1">
    <source>
        <dbReference type="ARBA" id="ARBA00023015"/>
    </source>
</evidence>
<dbReference type="PANTHER" id="PTHR30055">
    <property type="entry name" value="HTH-TYPE TRANSCRIPTIONAL REGULATOR RUTR"/>
    <property type="match status" value="1"/>
</dbReference>
<dbReference type="PROSITE" id="PS50977">
    <property type="entry name" value="HTH_TETR_2"/>
    <property type="match status" value="1"/>
</dbReference>
<gene>
    <name evidence="6" type="ORF">J42TS3_02100</name>
</gene>
<dbReference type="PANTHER" id="PTHR30055:SF234">
    <property type="entry name" value="HTH-TYPE TRANSCRIPTIONAL REGULATOR BETI"/>
    <property type="match status" value="1"/>
</dbReference>
<feature type="DNA-binding region" description="H-T-H motif" evidence="4">
    <location>
        <begin position="35"/>
        <end position="54"/>
    </location>
</feature>
<keyword evidence="7" id="KW-1185">Reference proteome</keyword>
<sequence>MARHKDQDLGSLNRKDQILNAAATLFANNGFYKTTTAMVAAELGLTQPYVFHFFKSKEELYLAVLGRAVSRLVEAFQSVEAEPEHLAERMGNEFNILMKTHRDEMLLCMHSFATPEPEVRAFVREQFASIHEFVTKRFADAGLPNPGPQASLFIAYGMAKSMGEVLELPQLGQLEPDHC</sequence>
<name>A0ABQ4M6X2_9BACL</name>
<keyword evidence="1" id="KW-0805">Transcription regulation</keyword>
<protein>
    <recommendedName>
        <fullName evidence="5">HTH tetR-type domain-containing protein</fullName>
    </recommendedName>
</protein>
<dbReference type="Pfam" id="PF00440">
    <property type="entry name" value="TetR_N"/>
    <property type="match status" value="1"/>
</dbReference>
<evidence type="ECO:0000313" key="6">
    <source>
        <dbReference type="EMBL" id="GIP51175.1"/>
    </source>
</evidence>
<comment type="caution">
    <text evidence="6">The sequence shown here is derived from an EMBL/GenBank/DDBJ whole genome shotgun (WGS) entry which is preliminary data.</text>
</comment>
<evidence type="ECO:0000313" key="7">
    <source>
        <dbReference type="Proteomes" id="UP000679992"/>
    </source>
</evidence>
<proteinExistence type="predicted"/>
<dbReference type="InterPro" id="IPR050109">
    <property type="entry name" value="HTH-type_TetR-like_transc_reg"/>
</dbReference>
<dbReference type="RefSeq" id="WP_211024992.1">
    <property type="nucleotide sequence ID" value="NZ_BOSL01000001.1"/>
</dbReference>